<keyword evidence="1" id="KW-0812">Transmembrane</keyword>
<sequence length="523" mass="55512">MTRGERAAAVLLLAGAALPFWAGRFLPLLDLPQHLGLAAVIARAGDPASPFGRYYLLDGGVTPYWGYYGAMWLLTRALPVELASRVLLSAYAAGLPLAAAYLLRSFGRDARWAAFALPLVWSTNLFLGFATFLLSLPLFLLALGLVERHLAAERTGAARSLAVALAAALVFLCHAQAYLLLGLGALVLLAAHARGPRWLAARGAAFVPSLALFAAWFGPRFAAGAASVEEHTARHRTYGGLARLGAVWEPWRTVLGAAPERLFGSFTDRSDQLLGAAAGALFLAALASSWGPAPLPAPRGEAGAAPGRPRRWLLAHRCDLLAAALALAYLLAPIEISGQWYVGPRHLVFAALALPLLLARPPSGRRRWLAGGAAAAGLLLAGDAALQIRAFQRQVGDFGALARALPLGGRVLGLPFDLGAAGPVRLWPLLHFACYEQVLAGGDVGFSFAGLPSIPVRYRPGMQAPHPYEWRPEELDWAAMGAAYDAFLVSGAPRGRGGAELVRHAEPVARAGPFTLWRPRRPR</sequence>
<name>A0A7I9VLV9_9BACT</name>
<feature type="transmembrane region" description="Helical" evidence="1">
    <location>
        <begin position="314"/>
        <end position="334"/>
    </location>
</feature>
<evidence type="ECO:0000313" key="3">
    <source>
        <dbReference type="Proteomes" id="UP000503640"/>
    </source>
</evidence>
<dbReference type="AlphaFoldDB" id="A0A7I9VLV9"/>
<keyword evidence="1" id="KW-1133">Transmembrane helix</keyword>
<evidence type="ECO:0008006" key="4">
    <source>
        <dbReference type="Google" id="ProtNLM"/>
    </source>
</evidence>
<dbReference type="EMBL" id="BJTG01000004">
    <property type="protein sequence ID" value="GEJ57188.1"/>
    <property type="molecule type" value="Genomic_DNA"/>
</dbReference>
<dbReference type="Proteomes" id="UP000503640">
    <property type="component" value="Unassembled WGS sequence"/>
</dbReference>
<evidence type="ECO:0000256" key="1">
    <source>
        <dbReference type="SAM" id="Phobius"/>
    </source>
</evidence>
<proteinExistence type="predicted"/>
<gene>
    <name evidence="2" type="ORF">AMYX_19290</name>
</gene>
<feature type="transmembrane region" description="Helical" evidence="1">
    <location>
        <begin position="161"/>
        <end position="191"/>
    </location>
</feature>
<keyword evidence="1" id="KW-0472">Membrane</keyword>
<feature type="transmembrane region" description="Helical" evidence="1">
    <location>
        <begin position="82"/>
        <end position="103"/>
    </location>
</feature>
<feature type="transmembrane region" description="Helical" evidence="1">
    <location>
        <begin position="115"/>
        <end position="141"/>
    </location>
</feature>
<reference evidence="3" key="1">
    <citation type="journal article" date="2020" name="Appl. Environ. Microbiol.">
        <title>Diazotrophic Anaeromyxobacter Isolates from Soils.</title>
        <authorList>
            <person name="Masuda Y."/>
            <person name="Yamanaka H."/>
            <person name="Xu Z.X."/>
            <person name="Shiratori Y."/>
            <person name="Aono T."/>
            <person name="Amachi S."/>
            <person name="Senoo K."/>
            <person name="Itoh H."/>
        </authorList>
    </citation>
    <scope>NUCLEOTIDE SEQUENCE [LARGE SCALE GENOMIC DNA]</scope>
    <source>
        <strain evidence="3">R267</strain>
    </source>
</reference>
<comment type="caution">
    <text evidence="2">The sequence shown here is derived from an EMBL/GenBank/DDBJ whole genome shotgun (WGS) entry which is preliminary data.</text>
</comment>
<accession>A0A7I9VLV9</accession>
<protein>
    <recommendedName>
        <fullName evidence="4">Glycosyltransferase RgtA/B/C/D-like domain-containing protein</fullName>
    </recommendedName>
</protein>
<dbReference type="RefSeq" id="WP_176064667.1">
    <property type="nucleotide sequence ID" value="NZ_BJTG01000004.1"/>
</dbReference>
<organism evidence="2 3">
    <name type="scientific">Anaeromyxobacter diazotrophicus</name>
    <dbReference type="NCBI Taxonomy" id="2590199"/>
    <lineage>
        <taxon>Bacteria</taxon>
        <taxon>Pseudomonadati</taxon>
        <taxon>Myxococcota</taxon>
        <taxon>Myxococcia</taxon>
        <taxon>Myxococcales</taxon>
        <taxon>Cystobacterineae</taxon>
        <taxon>Anaeromyxobacteraceae</taxon>
        <taxon>Anaeromyxobacter</taxon>
    </lineage>
</organism>
<evidence type="ECO:0000313" key="2">
    <source>
        <dbReference type="EMBL" id="GEJ57188.1"/>
    </source>
</evidence>
<keyword evidence="3" id="KW-1185">Reference proteome</keyword>
<feature type="transmembrane region" description="Helical" evidence="1">
    <location>
        <begin position="198"/>
        <end position="217"/>
    </location>
</feature>